<evidence type="ECO:0000313" key="4">
    <source>
        <dbReference type="Proteomes" id="UP000314251"/>
    </source>
</evidence>
<dbReference type="PANTHER" id="PTHR13847:SF289">
    <property type="entry name" value="GLYCINE OXIDASE"/>
    <property type="match status" value="1"/>
</dbReference>
<dbReference type="Gene3D" id="3.30.9.10">
    <property type="entry name" value="D-Amino Acid Oxidase, subunit A, domain 2"/>
    <property type="match status" value="1"/>
</dbReference>
<dbReference type="Proteomes" id="UP000314251">
    <property type="component" value="Unassembled WGS sequence"/>
</dbReference>
<dbReference type="OrthoDB" id="4775411at2"/>
<dbReference type="PANTHER" id="PTHR13847">
    <property type="entry name" value="SARCOSINE DEHYDROGENASE-RELATED"/>
    <property type="match status" value="1"/>
</dbReference>
<evidence type="ECO:0000256" key="1">
    <source>
        <dbReference type="ARBA" id="ARBA00023002"/>
    </source>
</evidence>
<dbReference type="AlphaFoldDB" id="A0A5N6AL69"/>
<dbReference type="Pfam" id="PF01266">
    <property type="entry name" value="DAO"/>
    <property type="match status" value="1"/>
</dbReference>
<accession>A0A5N6AL69</accession>
<keyword evidence="1" id="KW-0560">Oxidoreductase</keyword>
<dbReference type="Gene3D" id="3.50.50.60">
    <property type="entry name" value="FAD/NAD(P)-binding domain"/>
    <property type="match status" value="1"/>
</dbReference>
<reference evidence="3" key="1">
    <citation type="submission" date="2019-10" db="EMBL/GenBank/DDBJ databases">
        <title>Nonomuraea sp. nov., isolated from Phyllanthus amarus.</title>
        <authorList>
            <person name="Klykleung N."/>
            <person name="Tanasupawat S."/>
        </authorList>
    </citation>
    <scope>NUCLEOTIDE SEQUENCE [LARGE SCALE GENOMIC DNA]</scope>
    <source>
        <strain evidence="3">3MP-10</strain>
    </source>
</reference>
<name>A0A5N6AL69_9ACTN</name>
<dbReference type="GO" id="GO:0005737">
    <property type="term" value="C:cytoplasm"/>
    <property type="evidence" value="ECO:0007669"/>
    <property type="project" value="TreeGrafter"/>
</dbReference>
<gene>
    <name evidence="3" type="ORF">FH607_005140</name>
</gene>
<dbReference type="InterPro" id="IPR006076">
    <property type="entry name" value="FAD-dep_OxRdtase"/>
</dbReference>
<keyword evidence="4" id="KW-1185">Reference proteome</keyword>
<organism evidence="3 4">
    <name type="scientific">Streptomyces mimosae</name>
    <dbReference type="NCBI Taxonomy" id="2586635"/>
    <lineage>
        <taxon>Bacteria</taxon>
        <taxon>Bacillati</taxon>
        <taxon>Actinomycetota</taxon>
        <taxon>Actinomycetes</taxon>
        <taxon>Kitasatosporales</taxon>
        <taxon>Streptomycetaceae</taxon>
        <taxon>Streptomyces</taxon>
    </lineage>
</organism>
<feature type="domain" description="FAD dependent oxidoreductase" evidence="2">
    <location>
        <begin position="4"/>
        <end position="316"/>
    </location>
</feature>
<dbReference type="GO" id="GO:0016491">
    <property type="term" value="F:oxidoreductase activity"/>
    <property type="evidence" value="ECO:0007669"/>
    <property type="project" value="UniProtKB-KW"/>
</dbReference>
<evidence type="ECO:0000259" key="2">
    <source>
        <dbReference type="Pfam" id="PF01266"/>
    </source>
</evidence>
<sequence>MAAVVVVGAGIVGAAVAWELAARGVEVTVLDVEASPGRGVTGASFGWIGGSGGHWPGGARELREFVLADYRRLAGEVAGVDVRWCGSLAWDEASGLDGALGEGRFLVGRGEIAAMEPALREPPERAVHTPSDAGVDPTAVAEALVAAASARGAEVRTGVRVTGLETANGRVVGVRSSAGAHRAARVVLAAGTEVVRLCRPLGVALPVVGSPARGVRMAAPAGLVRTVVAAPGCEVREAGDGTLRLTLPPGRDAREALRGLFRGAGEAVVLDDRVGNRPLPANGPIVGPVTPDRALWVAVLHPGVTLAPTVARLLAEELTGDRPVAELARCRPALPRTGPA</sequence>
<evidence type="ECO:0000313" key="3">
    <source>
        <dbReference type="EMBL" id="KAB8168630.1"/>
    </source>
</evidence>
<comment type="caution">
    <text evidence="3">The sequence shown here is derived from an EMBL/GenBank/DDBJ whole genome shotgun (WGS) entry which is preliminary data.</text>
</comment>
<dbReference type="RefSeq" id="WP_139666410.1">
    <property type="nucleotide sequence ID" value="NZ_VDLY02000003.1"/>
</dbReference>
<dbReference type="EMBL" id="VDLY02000003">
    <property type="protein sequence ID" value="KAB8168630.1"/>
    <property type="molecule type" value="Genomic_DNA"/>
</dbReference>
<protein>
    <submittedName>
        <fullName evidence="3">FAD-dependent oxidoreductase</fullName>
    </submittedName>
</protein>
<dbReference type="InterPro" id="IPR036188">
    <property type="entry name" value="FAD/NAD-bd_sf"/>
</dbReference>
<proteinExistence type="predicted"/>
<dbReference type="SUPFAM" id="SSF51905">
    <property type="entry name" value="FAD/NAD(P)-binding domain"/>
    <property type="match status" value="1"/>
</dbReference>